<reference evidence="7 8" key="1">
    <citation type="submission" date="2018-08" db="EMBL/GenBank/DDBJ databases">
        <title>Achromobacter xylosoxidans Genome sequencing and assembly.</title>
        <authorList>
            <person name="Wang R."/>
            <person name="Rensing C."/>
            <person name="Li Y."/>
        </authorList>
    </citation>
    <scope>NUCLEOTIDE SEQUENCE [LARGE SCALE GENOMIC DNA]</scope>
    <source>
        <strain evidence="7 8">GD003A</strain>
    </source>
</reference>
<dbReference type="PROSITE" id="PS50977">
    <property type="entry name" value="HTH_TETR_2"/>
    <property type="match status" value="1"/>
</dbReference>
<feature type="DNA-binding region" description="H-T-H motif" evidence="5">
    <location>
        <begin position="33"/>
        <end position="52"/>
    </location>
</feature>
<evidence type="ECO:0000256" key="4">
    <source>
        <dbReference type="ARBA" id="ARBA00023163"/>
    </source>
</evidence>
<dbReference type="InterPro" id="IPR039538">
    <property type="entry name" value="BetI_C"/>
</dbReference>
<evidence type="ECO:0000313" key="8">
    <source>
        <dbReference type="Proteomes" id="UP000285324"/>
    </source>
</evidence>
<keyword evidence="3 5" id="KW-0238">DNA-binding</keyword>
<dbReference type="PRINTS" id="PR00455">
    <property type="entry name" value="HTHTETR"/>
</dbReference>
<dbReference type="InterPro" id="IPR009057">
    <property type="entry name" value="Homeodomain-like_sf"/>
</dbReference>
<dbReference type="PANTHER" id="PTHR30055:SF234">
    <property type="entry name" value="HTH-TYPE TRANSCRIPTIONAL REGULATOR BETI"/>
    <property type="match status" value="1"/>
</dbReference>
<dbReference type="InterPro" id="IPR001647">
    <property type="entry name" value="HTH_TetR"/>
</dbReference>
<evidence type="ECO:0000256" key="5">
    <source>
        <dbReference type="PROSITE-ProRule" id="PRU00335"/>
    </source>
</evidence>
<evidence type="ECO:0000259" key="6">
    <source>
        <dbReference type="PROSITE" id="PS50977"/>
    </source>
</evidence>
<dbReference type="AlphaFoldDB" id="A0A424W8E4"/>
<organism evidence="7 8">
    <name type="scientific">Alcaligenes xylosoxydans xylosoxydans</name>
    <name type="common">Achromobacter xylosoxidans</name>
    <dbReference type="NCBI Taxonomy" id="85698"/>
    <lineage>
        <taxon>Bacteria</taxon>
        <taxon>Pseudomonadati</taxon>
        <taxon>Pseudomonadota</taxon>
        <taxon>Betaproteobacteria</taxon>
        <taxon>Burkholderiales</taxon>
        <taxon>Alcaligenaceae</taxon>
        <taxon>Achromobacter</taxon>
    </lineage>
</organism>
<sequence length="207" mass="22404">MRKIDPIKQQERRNQILAAAADCFAEHGFHSTSTAQICARAGMSPGNLFHYYGSKAEIIEAMIASDTESARDRMRQACAAPDARRALADWVAAQLAQHQDPAYVRLGMEILAEAVRNPRVHALVMENEAARKAGLVALLEKVWAQRMPPQPVAEMADTLLLLLDGVYSRSVVDPAFGAAAGSRLLEQALSRCLPDGAQQGSAAGRRA</sequence>
<evidence type="ECO:0000313" key="7">
    <source>
        <dbReference type="EMBL" id="RPJ89552.1"/>
    </source>
</evidence>
<dbReference type="GO" id="GO:0003700">
    <property type="term" value="F:DNA-binding transcription factor activity"/>
    <property type="evidence" value="ECO:0007669"/>
    <property type="project" value="TreeGrafter"/>
</dbReference>
<dbReference type="Pfam" id="PF00440">
    <property type="entry name" value="TetR_N"/>
    <property type="match status" value="1"/>
</dbReference>
<gene>
    <name evidence="7" type="ORF">DY367_22045</name>
</gene>
<dbReference type="OrthoDB" id="5523834at2"/>
<feature type="domain" description="HTH tetR-type" evidence="6">
    <location>
        <begin position="10"/>
        <end position="70"/>
    </location>
</feature>
<dbReference type="PANTHER" id="PTHR30055">
    <property type="entry name" value="HTH-TYPE TRANSCRIPTIONAL REGULATOR RUTR"/>
    <property type="match status" value="1"/>
</dbReference>
<proteinExistence type="predicted"/>
<protein>
    <submittedName>
        <fullName evidence="7">TetR/AcrR family transcriptional regulator</fullName>
    </submittedName>
</protein>
<accession>A0A424W8E4</accession>
<evidence type="ECO:0000256" key="2">
    <source>
        <dbReference type="ARBA" id="ARBA00023015"/>
    </source>
</evidence>
<dbReference type="InterPro" id="IPR050109">
    <property type="entry name" value="HTH-type_TetR-like_transc_reg"/>
</dbReference>
<comment type="caution">
    <text evidence="7">The sequence shown here is derived from an EMBL/GenBank/DDBJ whole genome shotgun (WGS) entry which is preliminary data.</text>
</comment>
<dbReference type="InterPro" id="IPR036271">
    <property type="entry name" value="Tet_transcr_reg_TetR-rel_C_sf"/>
</dbReference>
<dbReference type="Pfam" id="PF13977">
    <property type="entry name" value="TetR_C_6"/>
    <property type="match status" value="1"/>
</dbReference>
<evidence type="ECO:0000256" key="3">
    <source>
        <dbReference type="ARBA" id="ARBA00023125"/>
    </source>
</evidence>
<dbReference type="SUPFAM" id="SSF48498">
    <property type="entry name" value="Tetracyclin repressor-like, C-terminal domain"/>
    <property type="match status" value="1"/>
</dbReference>
<dbReference type="EMBL" id="QVXO01000039">
    <property type="protein sequence ID" value="RPJ89552.1"/>
    <property type="molecule type" value="Genomic_DNA"/>
</dbReference>
<dbReference type="SUPFAM" id="SSF46689">
    <property type="entry name" value="Homeodomain-like"/>
    <property type="match status" value="1"/>
</dbReference>
<dbReference type="Proteomes" id="UP000285324">
    <property type="component" value="Unassembled WGS sequence"/>
</dbReference>
<dbReference type="GO" id="GO:0000976">
    <property type="term" value="F:transcription cis-regulatory region binding"/>
    <property type="evidence" value="ECO:0007669"/>
    <property type="project" value="TreeGrafter"/>
</dbReference>
<evidence type="ECO:0000256" key="1">
    <source>
        <dbReference type="ARBA" id="ARBA00022491"/>
    </source>
</evidence>
<keyword evidence="4" id="KW-0804">Transcription</keyword>
<keyword evidence="2" id="KW-0805">Transcription regulation</keyword>
<name>A0A424W8E4_ALCXX</name>
<dbReference type="RefSeq" id="WP_118933602.1">
    <property type="nucleotide sequence ID" value="NZ_CP061008.1"/>
</dbReference>
<dbReference type="Gene3D" id="1.10.357.10">
    <property type="entry name" value="Tetracycline Repressor, domain 2"/>
    <property type="match status" value="1"/>
</dbReference>
<keyword evidence="1" id="KW-0678">Repressor</keyword>